<keyword evidence="1" id="KW-1003">Cell membrane</keyword>
<dbReference type="GO" id="GO:0005886">
    <property type="term" value="C:plasma membrane"/>
    <property type="evidence" value="ECO:0007669"/>
    <property type="project" value="InterPro"/>
</dbReference>
<evidence type="ECO:0000256" key="1">
    <source>
        <dbReference type="ARBA" id="ARBA00022475"/>
    </source>
</evidence>
<dbReference type="GO" id="GO:0017089">
    <property type="term" value="F:glycolipid transfer activity"/>
    <property type="evidence" value="ECO:0007669"/>
    <property type="project" value="TreeGrafter"/>
</dbReference>
<name>A0A1W1DAR4_9ZZZZ</name>
<keyword evidence="3" id="KW-0812">Transmembrane</keyword>
<sequence length="302" mass="34394">MIIGTMWLLIEALSYSLIVLQGKEPPPLTENEIVSQEVSYLEKIDNFALQEFDVNQQLSHFVQAKSYFSFKNTPALLLDPRVTTFNEKGEEDYVLTSERANYLDSGEIKFKGQVNIHSNTGVTHKMNTQELLVGTKTDDLVSHKKVTYLGERAKIISQGMHMKAKEDKMKLIGKTSINQDSGQKILTKDLYIDQSDGQKHYYSKHKTTYLATDNKIYADGIDMDMRQEIMQLLGQVKILQNSGSKMNTKNLVVDQSKGNEIYRTKEKIRYQSKVADIRATGMQYDAKNQKIKLTGGVVGRYE</sequence>
<dbReference type="InterPro" id="IPR010664">
    <property type="entry name" value="LipoPS_assembly_LptC-rel"/>
</dbReference>
<keyword evidence="5" id="KW-0472">Membrane</keyword>
<dbReference type="PANTHER" id="PTHR37481">
    <property type="entry name" value="LIPOPOLYSACCHARIDE EXPORT SYSTEM PROTEIN LPTC"/>
    <property type="match status" value="1"/>
</dbReference>
<evidence type="ECO:0000256" key="5">
    <source>
        <dbReference type="ARBA" id="ARBA00023136"/>
    </source>
</evidence>
<dbReference type="NCBIfam" id="TIGR04409">
    <property type="entry name" value="LptC_YrbK"/>
    <property type="match status" value="1"/>
</dbReference>
<evidence type="ECO:0000256" key="3">
    <source>
        <dbReference type="ARBA" id="ARBA00022692"/>
    </source>
</evidence>
<dbReference type="PANTHER" id="PTHR37481:SF1">
    <property type="entry name" value="LIPOPOLYSACCHARIDE EXPORT SYSTEM PROTEIN LPTC"/>
    <property type="match status" value="1"/>
</dbReference>
<dbReference type="Gene3D" id="2.60.450.10">
    <property type="entry name" value="Lipopolysaccharide (LPS) transport protein A like domain"/>
    <property type="match status" value="2"/>
</dbReference>
<evidence type="ECO:0000256" key="4">
    <source>
        <dbReference type="ARBA" id="ARBA00022989"/>
    </source>
</evidence>
<dbReference type="GO" id="GO:0030288">
    <property type="term" value="C:outer membrane-bounded periplasmic space"/>
    <property type="evidence" value="ECO:0007669"/>
    <property type="project" value="TreeGrafter"/>
</dbReference>
<proteinExistence type="predicted"/>
<evidence type="ECO:0000313" key="6">
    <source>
        <dbReference type="EMBL" id="SFV77600.1"/>
    </source>
</evidence>
<dbReference type="InterPro" id="IPR026265">
    <property type="entry name" value="LptC"/>
</dbReference>
<reference evidence="6" key="1">
    <citation type="submission" date="2016-10" db="EMBL/GenBank/DDBJ databases">
        <authorList>
            <person name="de Groot N.N."/>
        </authorList>
    </citation>
    <scope>NUCLEOTIDE SEQUENCE</scope>
</reference>
<evidence type="ECO:0008006" key="7">
    <source>
        <dbReference type="Google" id="ProtNLM"/>
    </source>
</evidence>
<dbReference type="InterPro" id="IPR052363">
    <property type="entry name" value="LPS_export_LptC"/>
</dbReference>
<protein>
    <recommendedName>
        <fullName evidence="7">LPS export ABC transporter periplasmic protein LptC</fullName>
    </recommendedName>
</protein>
<keyword evidence="4" id="KW-1133">Transmembrane helix</keyword>
<dbReference type="EMBL" id="FPHQ01000204">
    <property type="protein sequence ID" value="SFV77600.1"/>
    <property type="molecule type" value="Genomic_DNA"/>
</dbReference>
<dbReference type="Pfam" id="PF06835">
    <property type="entry name" value="LptC"/>
    <property type="match status" value="2"/>
</dbReference>
<gene>
    <name evidence="6" type="ORF">MNB_SUP05-10-1160</name>
</gene>
<keyword evidence="2" id="KW-0997">Cell inner membrane</keyword>
<evidence type="ECO:0000256" key="2">
    <source>
        <dbReference type="ARBA" id="ARBA00022519"/>
    </source>
</evidence>
<dbReference type="AlphaFoldDB" id="A0A1W1DAR4"/>
<organism evidence="6">
    <name type="scientific">hydrothermal vent metagenome</name>
    <dbReference type="NCBI Taxonomy" id="652676"/>
    <lineage>
        <taxon>unclassified sequences</taxon>
        <taxon>metagenomes</taxon>
        <taxon>ecological metagenomes</taxon>
    </lineage>
</organism>
<dbReference type="GO" id="GO:0015221">
    <property type="term" value="F:lipopolysaccharide transmembrane transporter activity"/>
    <property type="evidence" value="ECO:0007669"/>
    <property type="project" value="InterPro"/>
</dbReference>
<accession>A0A1W1DAR4</accession>